<accession>A0A1G5E854</accession>
<dbReference type="InterPro" id="IPR029045">
    <property type="entry name" value="ClpP/crotonase-like_dom_sf"/>
</dbReference>
<dbReference type="PANTHER" id="PTHR43802:SF1">
    <property type="entry name" value="IP11341P-RELATED"/>
    <property type="match status" value="1"/>
</dbReference>
<protein>
    <submittedName>
        <fullName evidence="2">Enoyl-CoA hydratase</fullName>
    </submittedName>
</protein>
<dbReference type="RefSeq" id="WP_092210372.1">
    <property type="nucleotide sequence ID" value="NZ_FMUX01000005.1"/>
</dbReference>
<keyword evidence="3" id="KW-1185">Reference proteome</keyword>
<evidence type="ECO:0000256" key="1">
    <source>
        <dbReference type="ARBA" id="ARBA00005254"/>
    </source>
</evidence>
<dbReference type="OrthoDB" id="5365311at2"/>
<gene>
    <name evidence="2" type="ORF">SAMN05216233_105216</name>
</gene>
<sequence length="256" mass="29110">MIKERVEDGIVIITLSHGATNSITLDTLRQMDAIVKKVNEDDALKGIVLTGDGRFFSSGFHLPDFIGFQSHEEAVAWFEEEEELLTNFFTCEKPVVSAINGHCAAAGLIWSFAADYRLVKNHPKIRMGMSEIKIGLPLSIAQYHVVRYGLNDDRTYRNVMFFGEMIGVEKALEIGMVDEIVEEDQLIERAKQIVTSWIDTPNRPFLVMKKMMRLDTADSIRNRLASEPWRDGFDIFTKPEVRGTLEFVQSMMEGKN</sequence>
<organism evidence="2 3">
    <name type="scientific">Desulfoluna spongiiphila</name>
    <dbReference type="NCBI Taxonomy" id="419481"/>
    <lineage>
        <taxon>Bacteria</taxon>
        <taxon>Pseudomonadati</taxon>
        <taxon>Thermodesulfobacteriota</taxon>
        <taxon>Desulfobacteria</taxon>
        <taxon>Desulfobacterales</taxon>
        <taxon>Desulfolunaceae</taxon>
        <taxon>Desulfoluna</taxon>
    </lineage>
</organism>
<dbReference type="InterPro" id="IPR001753">
    <property type="entry name" value="Enoyl-CoA_hydra/iso"/>
</dbReference>
<evidence type="ECO:0000313" key="3">
    <source>
        <dbReference type="Proteomes" id="UP000198870"/>
    </source>
</evidence>
<dbReference type="SUPFAM" id="SSF52096">
    <property type="entry name" value="ClpP/crotonase"/>
    <property type="match status" value="1"/>
</dbReference>
<dbReference type="PANTHER" id="PTHR43802">
    <property type="entry name" value="ENOYL-COA HYDRATASE"/>
    <property type="match status" value="1"/>
</dbReference>
<comment type="similarity">
    <text evidence="1">Belongs to the enoyl-CoA hydratase/isomerase family.</text>
</comment>
<dbReference type="Proteomes" id="UP000198870">
    <property type="component" value="Unassembled WGS sequence"/>
</dbReference>
<dbReference type="Gene3D" id="3.90.226.10">
    <property type="entry name" value="2-enoyl-CoA Hydratase, Chain A, domain 1"/>
    <property type="match status" value="1"/>
</dbReference>
<dbReference type="AlphaFoldDB" id="A0A1G5E854"/>
<proteinExistence type="inferred from homology"/>
<dbReference type="STRING" id="419481.SAMN05216233_105216"/>
<dbReference type="Pfam" id="PF00378">
    <property type="entry name" value="ECH_1"/>
    <property type="match status" value="1"/>
</dbReference>
<dbReference type="CDD" id="cd06558">
    <property type="entry name" value="crotonase-like"/>
    <property type="match status" value="1"/>
</dbReference>
<dbReference type="GO" id="GO:0003824">
    <property type="term" value="F:catalytic activity"/>
    <property type="evidence" value="ECO:0007669"/>
    <property type="project" value="UniProtKB-ARBA"/>
</dbReference>
<reference evidence="2 3" key="1">
    <citation type="submission" date="2016-10" db="EMBL/GenBank/DDBJ databases">
        <authorList>
            <person name="de Groot N.N."/>
        </authorList>
    </citation>
    <scope>NUCLEOTIDE SEQUENCE [LARGE SCALE GENOMIC DNA]</scope>
    <source>
        <strain evidence="2 3">AA1</strain>
    </source>
</reference>
<evidence type="ECO:0000313" key="2">
    <source>
        <dbReference type="EMBL" id="SCY22880.1"/>
    </source>
</evidence>
<name>A0A1G5E854_9BACT</name>
<dbReference type="EMBL" id="FMUX01000005">
    <property type="protein sequence ID" value="SCY22880.1"/>
    <property type="molecule type" value="Genomic_DNA"/>
</dbReference>